<keyword evidence="2" id="KW-1185">Reference proteome</keyword>
<evidence type="ECO:0000313" key="2">
    <source>
        <dbReference type="Proteomes" id="UP000789901"/>
    </source>
</evidence>
<name>A0ABN7WTU4_GIGMA</name>
<evidence type="ECO:0000313" key="1">
    <source>
        <dbReference type="EMBL" id="CAG8840290.1"/>
    </source>
</evidence>
<dbReference type="EMBL" id="CAJVQB010062510">
    <property type="protein sequence ID" value="CAG8840290.1"/>
    <property type="molecule type" value="Genomic_DNA"/>
</dbReference>
<reference evidence="1 2" key="1">
    <citation type="submission" date="2021-06" db="EMBL/GenBank/DDBJ databases">
        <authorList>
            <person name="Kallberg Y."/>
            <person name="Tangrot J."/>
            <person name="Rosling A."/>
        </authorList>
    </citation>
    <scope>NUCLEOTIDE SEQUENCE [LARGE SCALE GENOMIC DNA]</scope>
    <source>
        <strain evidence="1 2">120-4 pot B 10/14</strain>
    </source>
</reference>
<gene>
    <name evidence="1" type="ORF">GMARGA_LOCUS34842</name>
</gene>
<comment type="caution">
    <text evidence="1">The sequence shown here is derived from an EMBL/GenBank/DDBJ whole genome shotgun (WGS) entry which is preliminary data.</text>
</comment>
<organism evidence="1 2">
    <name type="scientific">Gigaspora margarita</name>
    <dbReference type="NCBI Taxonomy" id="4874"/>
    <lineage>
        <taxon>Eukaryota</taxon>
        <taxon>Fungi</taxon>
        <taxon>Fungi incertae sedis</taxon>
        <taxon>Mucoromycota</taxon>
        <taxon>Glomeromycotina</taxon>
        <taxon>Glomeromycetes</taxon>
        <taxon>Diversisporales</taxon>
        <taxon>Gigasporaceae</taxon>
        <taxon>Gigaspora</taxon>
    </lineage>
</organism>
<dbReference type="Proteomes" id="UP000789901">
    <property type="component" value="Unassembled WGS sequence"/>
</dbReference>
<protein>
    <submittedName>
        <fullName evidence="1">43859_t:CDS:1</fullName>
    </submittedName>
</protein>
<accession>A0ABN7WTU4</accession>
<sequence>ERGLWSDQKLDCNQKESNADFLEQKTSIAKSVEAASYIFELYPKFYCECNFIECYWGAAKQNARQQYDYLYAQLQIHAWRYIEAYTNSLEGKAAERAIKQFKSHR</sequence>
<feature type="non-terminal residue" evidence="1">
    <location>
        <position position="1"/>
    </location>
</feature>
<proteinExistence type="predicted"/>